<dbReference type="SMART" id="SM01361">
    <property type="entry name" value="A2M_recep"/>
    <property type="match status" value="1"/>
</dbReference>
<evidence type="ECO:0000313" key="5">
    <source>
        <dbReference type="Proteomes" id="UP001142489"/>
    </source>
</evidence>
<sequence>MTAYALLTYTLLGDVASALPVVKWLSQQRNALGGFSSTQDTCVALQALAEYAILSYIGGVNLTVSLASTNLDYQETFELNKANKKLLQTAVIPSIPTGLFVSARGEGCCLLQVDVSYNVPDPVAKPAFQLLVNLHEPKLKRHRRAPPRLSKPAFPDDNRSENSRRGQMMGDDDDPAADQDHQEYKVIIETCMRWLYSGSSNMAVLEVPLFSGFHADIESLEQLLMNKQTGLKRYEVDGRKVLFYFDEIPSQCMSCVKFVAFRQYIMGKTAPLPVRVYDYYEPAFEATRFYNASESSPLARELCDGPMCNEVESAASHWVGFVQAGHCSGYLGCLEDGYFEQCMCARDCGYDGEPVCGSDGRPYLNLCQMEVAACRNSTQIEQVPMAQCGADKNIPEERATQFHGPDLHREGQHVPTEEGPTQPLDFSYYSYEYETDPYASEADAFELMAPTGAAGQEGSRPRGIALATGA</sequence>
<dbReference type="PROSITE" id="PS51465">
    <property type="entry name" value="KAZAL_2"/>
    <property type="match status" value="1"/>
</dbReference>
<evidence type="ECO:0000256" key="1">
    <source>
        <dbReference type="SAM" id="MobiDB-lite"/>
    </source>
</evidence>
<feature type="domain" description="Kazal-like" evidence="3">
    <location>
        <begin position="321"/>
        <end position="390"/>
    </location>
</feature>
<dbReference type="AlphaFoldDB" id="A0A9Q1ASC8"/>
<protein>
    <recommendedName>
        <fullName evidence="3">Kazal-like domain-containing protein</fullName>
    </recommendedName>
</protein>
<feature type="region of interest" description="Disordered" evidence="1">
    <location>
        <begin position="141"/>
        <end position="179"/>
    </location>
</feature>
<dbReference type="SUPFAM" id="SSF100895">
    <property type="entry name" value="Kazal-type serine protease inhibitors"/>
    <property type="match status" value="1"/>
</dbReference>
<dbReference type="Pfam" id="PF07648">
    <property type="entry name" value="Kazal_2"/>
    <property type="match status" value="1"/>
</dbReference>
<dbReference type="InterPro" id="IPR008930">
    <property type="entry name" value="Terpenoid_cyclase/PrenylTrfase"/>
</dbReference>
<dbReference type="SUPFAM" id="SSF49410">
    <property type="entry name" value="Alpha-macroglobulin receptor domain"/>
    <property type="match status" value="1"/>
</dbReference>
<dbReference type="CDD" id="cd00104">
    <property type="entry name" value="KAZAL_FS"/>
    <property type="match status" value="1"/>
</dbReference>
<dbReference type="InterPro" id="IPR050473">
    <property type="entry name" value="A2M/Complement_sys"/>
</dbReference>
<accession>A0A9Q1ASC8</accession>
<dbReference type="InterPro" id="IPR036058">
    <property type="entry name" value="Kazal_dom_sf"/>
</dbReference>
<dbReference type="OrthoDB" id="9414968at2759"/>
<dbReference type="EMBL" id="JAPFRF010000018">
    <property type="protein sequence ID" value="KAJ7308318.1"/>
    <property type="molecule type" value="Genomic_DNA"/>
</dbReference>
<keyword evidence="2" id="KW-0732">Signal</keyword>
<name>A0A9Q1ASC8_9SAUR</name>
<feature type="region of interest" description="Disordered" evidence="1">
    <location>
        <begin position="403"/>
        <end position="422"/>
    </location>
</feature>
<proteinExistence type="predicted"/>
<evidence type="ECO:0000256" key="2">
    <source>
        <dbReference type="SAM" id="SignalP"/>
    </source>
</evidence>
<dbReference type="Gene3D" id="3.30.60.30">
    <property type="match status" value="1"/>
</dbReference>
<dbReference type="SMART" id="SM00280">
    <property type="entry name" value="KAZAL"/>
    <property type="match status" value="1"/>
</dbReference>
<dbReference type="InterPro" id="IPR002350">
    <property type="entry name" value="Kazal_dom"/>
</dbReference>
<dbReference type="InterPro" id="IPR009048">
    <property type="entry name" value="A-macroglobulin_rcpt-bd"/>
</dbReference>
<dbReference type="Gene3D" id="1.50.10.20">
    <property type="match status" value="1"/>
</dbReference>
<dbReference type="PANTHER" id="PTHR11412:SF139">
    <property type="entry name" value="C3 AND PZP-LIKE ALPHA-2-MACROGLOBULIN DOMAIN-CONTAINING PROTEIN 8"/>
    <property type="match status" value="1"/>
</dbReference>
<reference evidence="4" key="1">
    <citation type="journal article" date="2023" name="DNA Res.">
        <title>Chromosome-level genome assembly of Phrynocephalus forsythii using third-generation DNA sequencing and Hi-C analysis.</title>
        <authorList>
            <person name="Qi Y."/>
            <person name="Zhao W."/>
            <person name="Zhao Y."/>
            <person name="Niu C."/>
            <person name="Cao S."/>
            <person name="Zhang Y."/>
        </authorList>
    </citation>
    <scope>NUCLEOTIDE SEQUENCE</scope>
    <source>
        <tissue evidence="4">Muscle</tissue>
    </source>
</reference>
<dbReference type="PANTHER" id="PTHR11412">
    <property type="entry name" value="MACROGLOBULIN / COMPLEMENT"/>
    <property type="match status" value="1"/>
</dbReference>
<evidence type="ECO:0000313" key="4">
    <source>
        <dbReference type="EMBL" id="KAJ7308318.1"/>
    </source>
</evidence>
<dbReference type="InterPro" id="IPR011626">
    <property type="entry name" value="Alpha-macroglobulin_TED"/>
</dbReference>
<evidence type="ECO:0000259" key="3">
    <source>
        <dbReference type="PROSITE" id="PS51465"/>
    </source>
</evidence>
<feature type="compositionally biased region" description="Basic and acidic residues" evidence="1">
    <location>
        <begin position="403"/>
        <end position="416"/>
    </location>
</feature>
<dbReference type="Gene3D" id="2.60.40.690">
    <property type="entry name" value="Alpha-macroglobulin, receptor-binding domain"/>
    <property type="match status" value="1"/>
</dbReference>
<dbReference type="InterPro" id="IPR036595">
    <property type="entry name" value="A-macroglobulin_rcpt-bd_sf"/>
</dbReference>
<dbReference type="Pfam" id="PF07678">
    <property type="entry name" value="TED_complement"/>
    <property type="match status" value="1"/>
</dbReference>
<dbReference type="Proteomes" id="UP001142489">
    <property type="component" value="Unassembled WGS sequence"/>
</dbReference>
<dbReference type="SUPFAM" id="SSF48239">
    <property type="entry name" value="Terpenoid cyclases/Protein prenyltransferases"/>
    <property type="match status" value="1"/>
</dbReference>
<feature type="chain" id="PRO_5040408201" description="Kazal-like domain-containing protein" evidence="2">
    <location>
        <begin position="19"/>
        <end position="470"/>
    </location>
</feature>
<feature type="signal peptide" evidence="2">
    <location>
        <begin position="1"/>
        <end position="18"/>
    </location>
</feature>
<gene>
    <name evidence="4" type="ORF">JRQ81_008852</name>
</gene>
<feature type="compositionally biased region" description="Basic and acidic residues" evidence="1">
    <location>
        <begin position="154"/>
        <end position="164"/>
    </location>
</feature>
<dbReference type="GO" id="GO:0005615">
    <property type="term" value="C:extracellular space"/>
    <property type="evidence" value="ECO:0007669"/>
    <property type="project" value="InterPro"/>
</dbReference>
<dbReference type="Pfam" id="PF07677">
    <property type="entry name" value="A2M_recep"/>
    <property type="match status" value="1"/>
</dbReference>
<keyword evidence="5" id="KW-1185">Reference proteome</keyword>
<organism evidence="4 5">
    <name type="scientific">Phrynocephalus forsythii</name>
    <dbReference type="NCBI Taxonomy" id="171643"/>
    <lineage>
        <taxon>Eukaryota</taxon>
        <taxon>Metazoa</taxon>
        <taxon>Chordata</taxon>
        <taxon>Craniata</taxon>
        <taxon>Vertebrata</taxon>
        <taxon>Euteleostomi</taxon>
        <taxon>Lepidosauria</taxon>
        <taxon>Squamata</taxon>
        <taxon>Bifurcata</taxon>
        <taxon>Unidentata</taxon>
        <taxon>Episquamata</taxon>
        <taxon>Toxicofera</taxon>
        <taxon>Iguania</taxon>
        <taxon>Acrodonta</taxon>
        <taxon>Agamidae</taxon>
        <taxon>Agaminae</taxon>
        <taxon>Phrynocephalus</taxon>
    </lineage>
</organism>
<comment type="caution">
    <text evidence="4">The sequence shown here is derived from an EMBL/GenBank/DDBJ whole genome shotgun (WGS) entry which is preliminary data.</text>
</comment>